<evidence type="ECO:0000313" key="1">
    <source>
        <dbReference type="EMBL" id="MBW7454334.1"/>
    </source>
</evidence>
<organism evidence="1 2">
    <name type="scientific">Paenibacillus sepulcri</name>
    <dbReference type="NCBI Taxonomy" id="359917"/>
    <lineage>
        <taxon>Bacteria</taxon>
        <taxon>Bacillati</taxon>
        <taxon>Bacillota</taxon>
        <taxon>Bacilli</taxon>
        <taxon>Bacillales</taxon>
        <taxon>Paenibacillaceae</taxon>
        <taxon>Paenibacillus</taxon>
    </lineage>
</organism>
<reference evidence="1 2" key="1">
    <citation type="submission" date="2021-07" db="EMBL/GenBank/DDBJ databases">
        <title>Paenibacillus radiodurans sp. nov., isolated from the southeastern edge of Tengger Desert.</title>
        <authorList>
            <person name="Zhang G."/>
        </authorList>
    </citation>
    <scope>NUCLEOTIDE SEQUENCE [LARGE SCALE GENOMIC DNA]</scope>
    <source>
        <strain evidence="1 2">CCM 7311</strain>
    </source>
</reference>
<proteinExistence type="predicted"/>
<name>A0ABS7C093_9BACL</name>
<sequence length="181" mass="19802">MSSQESYVLCALAQMDQLSVGELSRFLFETSLVAETDLKLPLTSLKEQGLVCQAVNLRGVVYEITDAGRTLVSGDAALARIKADVAAKSAEYKRVFEQEKDYIAQYTESSTGVVPVFLSIRDGSRIVLKINIIVRDIDTAKKICSGWMSNSGRAFDAVWQAIAGDEPDPGFWTSRPEEGKA</sequence>
<gene>
    <name evidence="1" type="ORF">K0U00_09860</name>
</gene>
<accession>A0ABS7C093</accession>
<dbReference type="RefSeq" id="WP_210046969.1">
    <property type="nucleotide sequence ID" value="NZ_JBHLVU010000074.1"/>
</dbReference>
<dbReference type="InterPro" id="IPR036390">
    <property type="entry name" value="WH_DNA-bd_sf"/>
</dbReference>
<dbReference type="InterPro" id="IPR025374">
    <property type="entry name" value="DUF4364"/>
</dbReference>
<dbReference type="SUPFAM" id="SSF46785">
    <property type="entry name" value="Winged helix' DNA-binding domain"/>
    <property type="match status" value="1"/>
</dbReference>
<dbReference type="Pfam" id="PF14277">
    <property type="entry name" value="DUF4364"/>
    <property type="match status" value="1"/>
</dbReference>
<evidence type="ECO:0000313" key="2">
    <source>
        <dbReference type="Proteomes" id="UP001519887"/>
    </source>
</evidence>
<protein>
    <submittedName>
        <fullName evidence="1">DUF4364 family protein</fullName>
    </submittedName>
</protein>
<dbReference type="Proteomes" id="UP001519887">
    <property type="component" value="Unassembled WGS sequence"/>
</dbReference>
<keyword evidence="2" id="KW-1185">Reference proteome</keyword>
<dbReference type="EMBL" id="JAHZIK010000186">
    <property type="protein sequence ID" value="MBW7454334.1"/>
    <property type="molecule type" value="Genomic_DNA"/>
</dbReference>
<comment type="caution">
    <text evidence="1">The sequence shown here is derived from an EMBL/GenBank/DDBJ whole genome shotgun (WGS) entry which is preliminary data.</text>
</comment>